<dbReference type="Proteomes" id="UP000287243">
    <property type="component" value="Chromosome"/>
</dbReference>
<evidence type="ECO:0000313" key="4">
    <source>
        <dbReference type="Proteomes" id="UP000287243"/>
    </source>
</evidence>
<evidence type="ECO:0000256" key="1">
    <source>
        <dbReference type="SAM" id="Phobius"/>
    </source>
</evidence>
<sequence>MVIRIVWSLFLTGLVLGYGPCLLSCGPFLVPYISATQSGPGQGLKIYLVFSLTRIFVYAVFGILAGLLGQWVIQNFFEGPWLKWIFIGFGIFLILLGVLLLVQKLPTKGCCPSWAVKRVGSGVRPAVIFSLIIALFPCLPLWGVLGYIALISDTWFKGFLYMLAFGLGTVVSPMIIFCAAAGWLAAFSRRFEFWFMILRVLCCGILIFLGINLLMSS</sequence>
<keyword evidence="4" id="KW-1185">Reference proteome</keyword>
<feature type="transmembrane region" description="Helical" evidence="1">
    <location>
        <begin position="123"/>
        <end position="148"/>
    </location>
</feature>
<dbReference type="Pfam" id="PF13386">
    <property type="entry name" value="DsbD_2"/>
    <property type="match status" value="1"/>
</dbReference>
<reference evidence="3 4" key="1">
    <citation type="submission" date="2017-01" db="EMBL/GenBank/DDBJ databases">
        <title>First insights into the biology of 'candidatus Vampirococcus archaeovorus'.</title>
        <authorList>
            <person name="Kizina J."/>
            <person name="Jordan S."/>
            <person name="Stueber K."/>
            <person name="Reinhardt R."/>
            <person name="Harder J."/>
        </authorList>
    </citation>
    <scope>NUCLEOTIDE SEQUENCE [LARGE SCALE GENOMIC DNA]</scope>
    <source>
        <strain evidence="3 4">LiM</strain>
    </source>
</reference>
<protein>
    <submittedName>
        <fullName evidence="3">Thiol:disulfide interchange protein DsbD</fullName>
    </submittedName>
</protein>
<proteinExistence type="predicted"/>
<dbReference type="OrthoDB" id="5294350at2"/>
<keyword evidence="1" id="KW-0472">Membrane</keyword>
<accession>A0A410P501</accession>
<dbReference type="AlphaFoldDB" id="A0A410P501"/>
<feature type="transmembrane region" description="Helical" evidence="1">
    <location>
        <begin position="160"/>
        <end position="186"/>
    </location>
</feature>
<dbReference type="EMBL" id="CP019384">
    <property type="protein sequence ID" value="QAT17158.1"/>
    <property type="molecule type" value="Genomic_DNA"/>
</dbReference>
<dbReference type="RefSeq" id="WP_128699845.1">
    <property type="nucleotide sequence ID" value="NZ_CP019384.1"/>
</dbReference>
<name>A0A410P501_VELA1</name>
<keyword evidence="1" id="KW-0812">Transmembrane</keyword>
<organism evidence="3 4">
    <name type="scientific">Velamenicoccus archaeovorus</name>
    <dbReference type="NCBI Taxonomy" id="1930593"/>
    <lineage>
        <taxon>Bacteria</taxon>
        <taxon>Pseudomonadati</taxon>
        <taxon>Candidatus Omnitrophota</taxon>
        <taxon>Candidatus Velamenicoccus</taxon>
    </lineage>
</organism>
<dbReference type="KEGG" id="vai:BU251_05145"/>
<feature type="transmembrane region" description="Helical" evidence="1">
    <location>
        <begin position="193"/>
        <end position="215"/>
    </location>
</feature>
<evidence type="ECO:0000259" key="2">
    <source>
        <dbReference type="Pfam" id="PF13386"/>
    </source>
</evidence>
<dbReference type="InterPro" id="IPR039447">
    <property type="entry name" value="UreH-like_TM_dom"/>
</dbReference>
<feature type="domain" description="Urease accessory protein UreH-like transmembrane" evidence="2">
    <location>
        <begin position="9"/>
        <end position="204"/>
    </location>
</feature>
<feature type="transmembrane region" description="Helical" evidence="1">
    <location>
        <begin position="6"/>
        <end position="34"/>
    </location>
</feature>
<evidence type="ECO:0000313" key="3">
    <source>
        <dbReference type="EMBL" id="QAT17158.1"/>
    </source>
</evidence>
<keyword evidence="1" id="KW-1133">Transmembrane helix</keyword>
<feature type="transmembrane region" description="Helical" evidence="1">
    <location>
        <begin position="46"/>
        <end position="69"/>
    </location>
</feature>
<gene>
    <name evidence="3" type="ORF">BU251_05145</name>
</gene>
<feature type="transmembrane region" description="Helical" evidence="1">
    <location>
        <begin position="81"/>
        <end position="102"/>
    </location>
</feature>